<dbReference type="SUPFAM" id="SSF53448">
    <property type="entry name" value="Nucleotide-diphospho-sugar transferases"/>
    <property type="match status" value="1"/>
</dbReference>
<comment type="catalytic activity">
    <reaction evidence="3">
        <text>2-C-methyl-D-erythritol 4-phosphate + CTP + H(+) = 4-CDP-2-C-methyl-D-erythritol + diphosphate</text>
        <dbReference type="Rhea" id="RHEA:13429"/>
        <dbReference type="ChEBI" id="CHEBI:15378"/>
        <dbReference type="ChEBI" id="CHEBI:33019"/>
        <dbReference type="ChEBI" id="CHEBI:37563"/>
        <dbReference type="ChEBI" id="CHEBI:57823"/>
        <dbReference type="ChEBI" id="CHEBI:58262"/>
        <dbReference type="EC" id="2.7.7.60"/>
    </reaction>
</comment>
<dbReference type="Proteomes" id="UP000321291">
    <property type="component" value="Chromosome"/>
</dbReference>
<keyword evidence="2 3" id="KW-0548">Nucleotidyltransferase</keyword>
<feature type="site" description="Transition state stabilizer" evidence="3">
    <location>
        <position position="15"/>
    </location>
</feature>
<dbReference type="InterPro" id="IPR050088">
    <property type="entry name" value="IspD/TarI_cytidylyltransf_bact"/>
</dbReference>
<accession>A0A5B8VIL7</accession>
<feature type="site" description="Positions MEP for the nucleophilic attack" evidence="3">
    <location>
        <position position="155"/>
    </location>
</feature>
<dbReference type="AlphaFoldDB" id="A0A5B8VIL7"/>
<dbReference type="NCBIfam" id="NF001186">
    <property type="entry name" value="PRK00155.2-3"/>
    <property type="match status" value="1"/>
</dbReference>
<comment type="function">
    <text evidence="3">Catalyzes the formation of 4-diphosphocytidyl-2-C-methyl-D-erythritol from CTP and 2-C-methyl-D-erythritol 4-phosphate (MEP).</text>
</comment>
<dbReference type="OrthoDB" id="9806837at2"/>
<keyword evidence="1 3" id="KW-0808">Transferase</keyword>
<reference evidence="4 5" key="1">
    <citation type="journal article" date="2017" name="Int. J. Syst. Evol. Microbiol.">
        <title>Arachidicoccus ginsenosidivorans sp. nov., with ginsenoside-converting activity isolated from ginseng cultivating soil.</title>
        <authorList>
            <person name="Siddiqi M.Z."/>
            <person name="Aslam Z."/>
            <person name="Im W.T."/>
        </authorList>
    </citation>
    <scope>NUCLEOTIDE SEQUENCE [LARGE SCALE GENOMIC DNA]</scope>
    <source>
        <strain evidence="4 5">Gsoil 809</strain>
    </source>
</reference>
<evidence type="ECO:0000256" key="3">
    <source>
        <dbReference type="HAMAP-Rule" id="MF_00108"/>
    </source>
</evidence>
<sequence length="229" mass="24801">MDKIAIIVAAGAGTRMGSDLPKQFLLLAGKPIILYTIEAFIQAVPGIKIILVLPQNQLAYCKTLVQNQAYKDQLTFTAGGNTRFQSVSHGLALVPEGSLVAVHDGVRCLITPDLIKRSFAGAASKGSAIPVVPVSDSLRAIIPQEEGQTSHSIDRENIRMVQTPQSFKSTLLKKAFARPYENSFTDEASVVEAMGQPVYLMEGDPKNIKITRPFDLIVAEAVLQQRAQV</sequence>
<name>A0A5B8VIL7_9BACT</name>
<dbReference type="RefSeq" id="WP_146780740.1">
    <property type="nucleotide sequence ID" value="NZ_CP042434.1"/>
</dbReference>
<gene>
    <name evidence="3" type="primary">ispD</name>
    <name evidence="4" type="ORF">FSB73_06625</name>
</gene>
<feature type="site" description="Positions MEP for the nucleophilic attack" evidence="3">
    <location>
        <position position="209"/>
    </location>
</feature>
<comment type="similarity">
    <text evidence="3">Belongs to the IspD/TarI cytidylyltransferase family. IspD subfamily.</text>
</comment>
<keyword evidence="3" id="KW-0414">Isoprene biosynthesis</keyword>
<dbReference type="UniPathway" id="UPA00056">
    <property type="reaction ID" value="UER00093"/>
</dbReference>
<dbReference type="Pfam" id="PF01128">
    <property type="entry name" value="IspD"/>
    <property type="match status" value="1"/>
</dbReference>
<dbReference type="InterPro" id="IPR034683">
    <property type="entry name" value="IspD/TarI"/>
</dbReference>
<proteinExistence type="inferred from homology"/>
<evidence type="ECO:0000256" key="1">
    <source>
        <dbReference type="ARBA" id="ARBA00022679"/>
    </source>
</evidence>
<dbReference type="FunFam" id="3.90.550.10:FF:000003">
    <property type="entry name" value="2-C-methyl-D-erythritol 4-phosphate cytidylyltransferase"/>
    <property type="match status" value="1"/>
</dbReference>
<dbReference type="GO" id="GO:0019288">
    <property type="term" value="P:isopentenyl diphosphate biosynthetic process, methylerythritol 4-phosphate pathway"/>
    <property type="evidence" value="ECO:0007669"/>
    <property type="project" value="UniProtKB-UniRule"/>
</dbReference>
<evidence type="ECO:0000313" key="4">
    <source>
        <dbReference type="EMBL" id="QEC71394.1"/>
    </source>
</evidence>
<comment type="pathway">
    <text evidence="3">Isoprenoid biosynthesis; isopentenyl diphosphate biosynthesis via DXP pathway; isopentenyl diphosphate from 1-deoxy-D-xylulose 5-phosphate: step 2/6.</text>
</comment>
<dbReference type="HAMAP" id="MF_00108">
    <property type="entry name" value="IspD"/>
    <property type="match status" value="1"/>
</dbReference>
<dbReference type="GO" id="GO:0050518">
    <property type="term" value="F:2-C-methyl-D-erythritol 4-phosphate cytidylyltransferase activity"/>
    <property type="evidence" value="ECO:0007669"/>
    <property type="project" value="UniProtKB-UniRule"/>
</dbReference>
<evidence type="ECO:0000256" key="2">
    <source>
        <dbReference type="ARBA" id="ARBA00022695"/>
    </source>
</evidence>
<dbReference type="EC" id="2.7.7.60" evidence="3"/>
<keyword evidence="5" id="KW-1185">Reference proteome</keyword>
<dbReference type="KEGG" id="agi:FSB73_06625"/>
<dbReference type="PANTHER" id="PTHR32125:SF4">
    <property type="entry name" value="2-C-METHYL-D-ERYTHRITOL 4-PHOSPHATE CYTIDYLYLTRANSFERASE, CHLOROPLASTIC"/>
    <property type="match status" value="1"/>
</dbReference>
<feature type="site" description="Transition state stabilizer" evidence="3">
    <location>
        <position position="22"/>
    </location>
</feature>
<dbReference type="CDD" id="cd02516">
    <property type="entry name" value="CDP-ME_synthetase"/>
    <property type="match status" value="1"/>
</dbReference>
<dbReference type="NCBIfam" id="TIGR00453">
    <property type="entry name" value="ispD"/>
    <property type="match status" value="1"/>
</dbReference>
<dbReference type="InterPro" id="IPR029044">
    <property type="entry name" value="Nucleotide-diphossugar_trans"/>
</dbReference>
<organism evidence="4 5">
    <name type="scientific">Arachidicoccus ginsenosidivorans</name>
    <dbReference type="NCBI Taxonomy" id="496057"/>
    <lineage>
        <taxon>Bacteria</taxon>
        <taxon>Pseudomonadati</taxon>
        <taxon>Bacteroidota</taxon>
        <taxon>Chitinophagia</taxon>
        <taxon>Chitinophagales</taxon>
        <taxon>Chitinophagaceae</taxon>
        <taxon>Arachidicoccus</taxon>
    </lineage>
</organism>
<dbReference type="EMBL" id="CP042434">
    <property type="protein sequence ID" value="QEC71394.1"/>
    <property type="molecule type" value="Genomic_DNA"/>
</dbReference>
<evidence type="ECO:0000313" key="5">
    <source>
        <dbReference type="Proteomes" id="UP000321291"/>
    </source>
</evidence>
<dbReference type="Gene3D" id="3.90.550.10">
    <property type="entry name" value="Spore Coat Polysaccharide Biosynthesis Protein SpsA, Chain A"/>
    <property type="match status" value="1"/>
</dbReference>
<dbReference type="InterPro" id="IPR001228">
    <property type="entry name" value="IspD"/>
</dbReference>
<protein>
    <recommendedName>
        <fullName evidence="3">2-C-methyl-D-erythritol 4-phosphate cytidylyltransferase</fullName>
        <ecNumber evidence="3">2.7.7.60</ecNumber>
    </recommendedName>
    <alternativeName>
        <fullName evidence="3">4-diphosphocytidyl-2C-methyl-D-erythritol synthase</fullName>
    </alternativeName>
    <alternativeName>
        <fullName evidence="3">MEP cytidylyltransferase</fullName>
        <shortName evidence="3">MCT</shortName>
    </alternativeName>
</protein>
<dbReference type="PANTHER" id="PTHR32125">
    <property type="entry name" value="2-C-METHYL-D-ERYTHRITOL 4-PHOSPHATE CYTIDYLYLTRANSFERASE, CHLOROPLASTIC"/>
    <property type="match status" value="1"/>
</dbReference>